<name>A0ABV2LWM2_9FLAO</name>
<dbReference type="EMBL" id="JBEPMO010000024">
    <property type="protein sequence ID" value="MET3732955.1"/>
    <property type="molecule type" value="Genomic_DNA"/>
</dbReference>
<sequence length="219" mass="24544">MKAIVIGATGATGKEVVDLLLKDVYFTEVILFVRRTLPRTHEKLTVYEIDFDNPSEWQSLVQGDVLFSCLGTTLKAAGSKEAQWKIDHDYQLTFAQIAKQNGVSTYVLVSSAMAHPDSSFFYMKLKGKLEEAVKALDFERTLIFQPPSLIRENSDRLGEKFGVKILQFLNQFGIAKKQKPLHTKDLAASMVEHAKGNKKGLQVFTPKALYPYVILSATQ</sequence>
<dbReference type="Proteomes" id="UP001549146">
    <property type="component" value="Unassembled WGS sequence"/>
</dbReference>
<accession>A0ABV2LWM2</accession>
<protein>
    <submittedName>
        <fullName evidence="2">Uncharacterized protein YbjT (DUF2867 family)</fullName>
    </submittedName>
</protein>
<reference evidence="2 3" key="1">
    <citation type="submission" date="2024-06" db="EMBL/GenBank/DDBJ databases">
        <title>Genomic Encyclopedia of Type Strains, Phase IV (KMG-IV): sequencing the most valuable type-strain genomes for metagenomic binning, comparative biology and taxonomic classification.</title>
        <authorList>
            <person name="Goeker M."/>
        </authorList>
    </citation>
    <scope>NUCLEOTIDE SEQUENCE [LARGE SCALE GENOMIC DNA]</scope>
    <source>
        <strain evidence="2 3">DSM 29388</strain>
    </source>
</reference>
<organism evidence="2 3">
    <name type="scientific">Moheibacter stercoris</name>
    <dbReference type="NCBI Taxonomy" id="1628251"/>
    <lineage>
        <taxon>Bacteria</taxon>
        <taxon>Pseudomonadati</taxon>
        <taxon>Bacteroidota</taxon>
        <taxon>Flavobacteriia</taxon>
        <taxon>Flavobacteriales</taxon>
        <taxon>Weeksellaceae</taxon>
        <taxon>Moheibacter</taxon>
    </lineage>
</organism>
<keyword evidence="3" id="KW-1185">Reference proteome</keyword>
<dbReference type="PANTHER" id="PTHR14097">
    <property type="entry name" value="OXIDOREDUCTASE HTATIP2"/>
    <property type="match status" value="1"/>
</dbReference>
<dbReference type="InterPro" id="IPR036291">
    <property type="entry name" value="NAD(P)-bd_dom_sf"/>
</dbReference>
<gene>
    <name evidence="2" type="ORF">ABID46_002547</name>
</gene>
<evidence type="ECO:0000259" key="1">
    <source>
        <dbReference type="Pfam" id="PF13460"/>
    </source>
</evidence>
<dbReference type="InterPro" id="IPR016040">
    <property type="entry name" value="NAD(P)-bd_dom"/>
</dbReference>
<dbReference type="Gene3D" id="3.40.50.720">
    <property type="entry name" value="NAD(P)-binding Rossmann-like Domain"/>
    <property type="match status" value="1"/>
</dbReference>
<dbReference type="PANTHER" id="PTHR14097:SF7">
    <property type="entry name" value="OXIDOREDUCTASE HTATIP2"/>
    <property type="match status" value="1"/>
</dbReference>
<feature type="domain" description="NAD(P)-binding" evidence="1">
    <location>
        <begin position="7"/>
        <end position="134"/>
    </location>
</feature>
<dbReference type="Pfam" id="PF13460">
    <property type="entry name" value="NAD_binding_10"/>
    <property type="match status" value="1"/>
</dbReference>
<comment type="caution">
    <text evidence="2">The sequence shown here is derived from an EMBL/GenBank/DDBJ whole genome shotgun (WGS) entry which is preliminary data.</text>
</comment>
<evidence type="ECO:0000313" key="2">
    <source>
        <dbReference type="EMBL" id="MET3732955.1"/>
    </source>
</evidence>
<evidence type="ECO:0000313" key="3">
    <source>
        <dbReference type="Proteomes" id="UP001549146"/>
    </source>
</evidence>
<proteinExistence type="predicted"/>
<dbReference type="SUPFAM" id="SSF51735">
    <property type="entry name" value="NAD(P)-binding Rossmann-fold domains"/>
    <property type="match status" value="1"/>
</dbReference>
<dbReference type="RefSeq" id="WP_354510665.1">
    <property type="nucleotide sequence ID" value="NZ_JBEPMO010000024.1"/>
</dbReference>